<name>A0A392R4G0_9FABA</name>
<accession>A0A392R4G0</accession>
<evidence type="ECO:0000313" key="4">
    <source>
        <dbReference type="EMBL" id="MCI31481.1"/>
    </source>
</evidence>
<protein>
    <submittedName>
        <fullName evidence="4">Inactive poly (ADP-ribose) polymerase RCD1-like</fullName>
    </submittedName>
</protein>
<keyword evidence="2" id="KW-0539">Nucleus</keyword>
<dbReference type="Proteomes" id="UP000265520">
    <property type="component" value="Unassembled WGS sequence"/>
</dbReference>
<evidence type="ECO:0000259" key="3">
    <source>
        <dbReference type="PROSITE" id="PS51879"/>
    </source>
</evidence>
<proteinExistence type="predicted"/>
<dbReference type="GO" id="GO:0005634">
    <property type="term" value="C:nucleus"/>
    <property type="evidence" value="ECO:0007669"/>
    <property type="project" value="UniProtKB-SubCell"/>
</dbReference>
<feature type="domain" description="RST" evidence="3">
    <location>
        <begin position="8"/>
        <end position="79"/>
    </location>
</feature>
<reference evidence="4 5" key="1">
    <citation type="journal article" date="2018" name="Front. Plant Sci.">
        <title>Red Clover (Trifolium pratense) and Zigzag Clover (T. medium) - A Picture of Genomic Similarities and Differences.</title>
        <authorList>
            <person name="Dluhosova J."/>
            <person name="Istvanek J."/>
            <person name="Nedelnik J."/>
            <person name="Repkova J."/>
        </authorList>
    </citation>
    <scope>NUCLEOTIDE SEQUENCE [LARGE SCALE GENOMIC DNA]</scope>
    <source>
        <strain evidence="5">cv. 10/8</strain>
        <tissue evidence="4">Leaf</tissue>
    </source>
</reference>
<evidence type="ECO:0000256" key="2">
    <source>
        <dbReference type="ARBA" id="ARBA00023242"/>
    </source>
</evidence>
<evidence type="ECO:0000256" key="1">
    <source>
        <dbReference type="ARBA" id="ARBA00004123"/>
    </source>
</evidence>
<organism evidence="4 5">
    <name type="scientific">Trifolium medium</name>
    <dbReference type="NCBI Taxonomy" id="97028"/>
    <lineage>
        <taxon>Eukaryota</taxon>
        <taxon>Viridiplantae</taxon>
        <taxon>Streptophyta</taxon>
        <taxon>Embryophyta</taxon>
        <taxon>Tracheophyta</taxon>
        <taxon>Spermatophyta</taxon>
        <taxon>Magnoliopsida</taxon>
        <taxon>eudicotyledons</taxon>
        <taxon>Gunneridae</taxon>
        <taxon>Pentapetalae</taxon>
        <taxon>rosids</taxon>
        <taxon>fabids</taxon>
        <taxon>Fabales</taxon>
        <taxon>Fabaceae</taxon>
        <taxon>Papilionoideae</taxon>
        <taxon>50 kb inversion clade</taxon>
        <taxon>NPAAA clade</taxon>
        <taxon>Hologalegina</taxon>
        <taxon>IRL clade</taxon>
        <taxon>Trifolieae</taxon>
        <taxon>Trifolium</taxon>
    </lineage>
</organism>
<dbReference type="AlphaFoldDB" id="A0A392R4G0"/>
<dbReference type="PROSITE" id="PS51879">
    <property type="entry name" value="RST"/>
    <property type="match status" value="1"/>
</dbReference>
<dbReference type="InterPro" id="IPR044964">
    <property type="entry name" value="RCD1/SRO1-5"/>
</dbReference>
<feature type="non-terminal residue" evidence="4">
    <location>
        <position position="1"/>
    </location>
</feature>
<keyword evidence="5" id="KW-1185">Reference proteome</keyword>
<comment type="caution">
    <text evidence="4">The sequence shown here is derived from an EMBL/GenBank/DDBJ whole genome shotgun (WGS) entry which is preliminary data.</text>
</comment>
<dbReference type="PANTHER" id="PTHR32263:SF5">
    <property type="entry name" value="INACTIVE POLY [ADP-RIBOSE] POLYMERASE SRO1-RELATED"/>
    <property type="match status" value="1"/>
</dbReference>
<sequence>GTATSLPKAPTSPWVSFPMLFDAIRDKVPAKDMEVINMHYLDFKSKKMTRADLVKKLRVIVGDALLGATITGLQRKVLSS</sequence>
<dbReference type="InterPro" id="IPR022003">
    <property type="entry name" value="RST"/>
</dbReference>
<dbReference type="PANTHER" id="PTHR32263">
    <property type="entry name" value="INACTIVE POLY [ADP-RIBOSE] POLYMERASE SRO4-RELATED"/>
    <property type="match status" value="1"/>
</dbReference>
<dbReference type="Pfam" id="PF12174">
    <property type="entry name" value="RST"/>
    <property type="match status" value="1"/>
</dbReference>
<comment type="subcellular location">
    <subcellularLocation>
        <location evidence="1">Nucleus</location>
    </subcellularLocation>
</comment>
<dbReference type="EMBL" id="LXQA010187372">
    <property type="protein sequence ID" value="MCI31481.1"/>
    <property type="molecule type" value="Genomic_DNA"/>
</dbReference>
<evidence type="ECO:0000313" key="5">
    <source>
        <dbReference type="Proteomes" id="UP000265520"/>
    </source>
</evidence>